<gene>
    <name evidence="2" type="ORF">F6B40_11565</name>
</gene>
<dbReference type="EMBL" id="VYUY01000015">
    <property type="protein sequence ID" value="KAA9132322.1"/>
    <property type="molecule type" value="Genomic_DNA"/>
</dbReference>
<proteinExistence type="predicted"/>
<evidence type="ECO:0000313" key="2">
    <source>
        <dbReference type="EMBL" id="KAA9132322.1"/>
    </source>
</evidence>
<reference evidence="3" key="1">
    <citation type="submission" date="2019-09" db="EMBL/GenBank/DDBJ databases">
        <title>Mumia zhuanghuii sp. nov. isolated from the intestinal contents of plateau pika (Ochotona curzoniae) in the Qinghai-Tibet plateau of China.</title>
        <authorList>
            <person name="Tian Z."/>
        </authorList>
    </citation>
    <scope>NUCLEOTIDE SEQUENCE [LARGE SCALE GENOMIC DNA]</scope>
    <source>
        <strain evidence="3">L-033</strain>
    </source>
</reference>
<evidence type="ECO:0000256" key="1">
    <source>
        <dbReference type="SAM" id="MobiDB-lite"/>
    </source>
</evidence>
<keyword evidence="3" id="KW-1185">Reference proteome</keyword>
<organism evidence="2 3">
    <name type="scientific">Microbacterium caowuchunii</name>
    <dbReference type="NCBI Taxonomy" id="2614638"/>
    <lineage>
        <taxon>Bacteria</taxon>
        <taxon>Bacillati</taxon>
        <taxon>Actinomycetota</taxon>
        <taxon>Actinomycetes</taxon>
        <taxon>Micrococcales</taxon>
        <taxon>Microbacteriaceae</taxon>
        <taxon>Microbacterium</taxon>
    </lineage>
</organism>
<feature type="region of interest" description="Disordered" evidence="1">
    <location>
        <begin position="30"/>
        <end position="51"/>
    </location>
</feature>
<evidence type="ECO:0000313" key="3">
    <source>
        <dbReference type="Proteomes" id="UP000326838"/>
    </source>
</evidence>
<dbReference type="AlphaFoldDB" id="A0A5N0TBE6"/>
<protein>
    <submittedName>
        <fullName evidence="2">Uncharacterized protein</fullName>
    </submittedName>
</protein>
<comment type="caution">
    <text evidence="2">The sequence shown here is derived from an EMBL/GenBank/DDBJ whole genome shotgun (WGS) entry which is preliminary data.</text>
</comment>
<name>A0A5N0TBE6_9MICO</name>
<dbReference type="RefSeq" id="WP_150894119.1">
    <property type="nucleotide sequence ID" value="NZ_VYUY01000015.1"/>
</dbReference>
<dbReference type="Proteomes" id="UP000326838">
    <property type="component" value="Unassembled WGS sequence"/>
</dbReference>
<sequence>MVQVMLVTESWSKRVEVDAADELIEAEGMSWEREGTHPVLDGPARGAGGDVPRYVPAVSA</sequence>
<accession>A0A5N0TBE6</accession>